<reference evidence="7 9" key="1">
    <citation type="submission" date="2015-12" db="EMBL/GenBank/DDBJ databases">
        <title>Amycolatopsis regifaucium genome sequencing and assembly.</title>
        <authorList>
            <person name="Mayilraj S."/>
        </authorList>
    </citation>
    <scope>NUCLEOTIDE SEQUENCE [LARGE SCALE GENOMIC DNA]</scope>
    <source>
        <strain evidence="7 9">GY080</strain>
    </source>
</reference>
<dbReference type="Gene3D" id="1.10.1740.10">
    <property type="match status" value="1"/>
</dbReference>
<dbReference type="GO" id="GO:0003677">
    <property type="term" value="F:DNA binding"/>
    <property type="evidence" value="ECO:0007669"/>
    <property type="project" value="UniProtKB-KW"/>
</dbReference>
<name>A0A154MSB8_9PSEU</name>
<evidence type="ECO:0000313" key="8">
    <source>
        <dbReference type="EMBL" id="OKA07991.1"/>
    </source>
</evidence>
<dbReference type="EMBL" id="LOBU02000012">
    <property type="protein sequence ID" value="OKA07991.1"/>
    <property type="molecule type" value="Genomic_DNA"/>
</dbReference>
<evidence type="ECO:0000256" key="2">
    <source>
        <dbReference type="ARBA" id="ARBA00023015"/>
    </source>
</evidence>
<dbReference type="NCBIfam" id="TIGR02937">
    <property type="entry name" value="sigma70-ECF"/>
    <property type="match status" value="1"/>
</dbReference>
<evidence type="ECO:0000256" key="3">
    <source>
        <dbReference type="ARBA" id="ARBA00023082"/>
    </source>
</evidence>
<organism evidence="7 9">
    <name type="scientific">Amycolatopsis regifaucium</name>
    <dbReference type="NCBI Taxonomy" id="546365"/>
    <lineage>
        <taxon>Bacteria</taxon>
        <taxon>Bacillati</taxon>
        <taxon>Actinomycetota</taxon>
        <taxon>Actinomycetes</taxon>
        <taxon>Pseudonocardiales</taxon>
        <taxon>Pseudonocardiaceae</taxon>
        <taxon>Amycolatopsis</taxon>
    </lineage>
</organism>
<dbReference type="SUPFAM" id="SSF88659">
    <property type="entry name" value="Sigma3 and sigma4 domains of RNA polymerase sigma factors"/>
    <property type="match status" value="1"/>
</dbReference>
<dbReference type="CDD" id="cd06171">
    <property type="entry name" value="Sigma70_r4"/>
    <property type="match status" value="1"/>
</dbReference>
<keyword evidence="5" id="KW-0804">Transcription</keyword>
<dbReference type="Proteomes" id="UP000076321">
    <property type="component" value="Unassembled WGS sequence"/>
</dbReference>
<dbReference type="PANTHER" id="PTHR43133">
    <property type="entry name" value="RNA POLYMERASE ECF-TYPE SIGMA FACTO"/>
    <property type="match status" value="1"/>
</dbReference>
<proteinExistence type="inferred from homology"/>
<keyword evidence="10" id="KW-1185">Reference proteome</keyword>
<protein>
    <submittedName>
        <fullName evidence="7">RNA polymerase subunit sigma</fullName>
    </submittedName>
</protein>
<dbReference type="RefSeq" id="WP_061985157.1">
    <property type="nucleotide sequence ID" value="NZ_FOPQ01000010.1"/>
</dbReference>
<comment type="similarity">
    <text evidence="1">Belongs to the sigma-70 factor family. ECF subfamily.</text>
</comment>
<evidence type="ECO:0000313" key="7">
    <source>
        <dbReference type="EMBL" id="KZB87161.1"/>
    </source>
</evidence>
<feature type="domain" description="RNA polymerase sigma-70 region 4" evidence="6">
    <location>
        <begin position="151"/>
        <end position="199"/>
    </location>
</feature>
<dbReference type="InterPro" id="IPR013324">
    <property type="entry name" value="RNA_pol_sigma_r3/r4-like"/>
</dbReference>
<dbReference type="InterPro" id="IPR036388">
    <property type="entry name" value="WH-like_DNA-bd_sf"/>
</dbReference>
<dbReference type="AlphaFoldDB" id="A0A154MSB8"/>
<keyword evidence="2" id="KW-0805">Transcription regulation</keyword>
<evidence type="ECO:0000259" key="6">
    <source>
        <dbReference type="Pfam" id="PF04545"/>
    </source>
</evidence>
<evidence type="ECO:0000313" key="9">
    <source>
        <dbReference type="Proteomes" id="UP000076321"/>
    </source>
</evidence>
<keyword evidence="3" id="KW-0731">Sigma factor</keyword>
<dbReference type="InterPro" id="IPR013325">
    <property type="entry name" value="RNA_pol_sigma_r2"/>
</dbReference>
<evidence type="ECO:0000313" key="10">
    <source>
        <dbReference type="Proteomes" id="UP000186883"/>
    </source>
</evidence>
<dbReference type="EMBL" id="LQCI01000003">
    <property type="protein sequence ID" value="KZB87161.1"/>
    <property type="molecule type" value="Genomic_DNA"/>
</dbReference>
<dbReference type="GO" id="GO:0006352">
    <property type="term" value="P:DNA-templated transcription initiation"/>
    <property type="evidence" value="ECO:0007669"/>
    <property type="project" value="InterPro"/>
</dbReference>
<keyword evidence="4" id="KW-0238">DNA-binding</keyword>
<evidence type="ECO:0000256" key="1">
    <source>
        <dbReference type="ARBA" id="ARBA00010641"/>
    </source>
</evidence>
<dbReference type="PANTHER" id="PTHR43133:SF58">
    <property type="entry name" value="ECF RNA POLYMERASE SIGMA FACTOR SIGD"/>
    <property type="match status" value="1"/>
</dbReference>
<dbReference type="Proteomes" id="UP000186883">
    <property type="component" value="Unassembled WGS sequence"/>
</dbReference>
<dbReference type="GO" id="GO:0016987">
    <property type="term" value="F:sigma factor activity"/>
    <property type="evidence" value="ECO:0007669"/>
    <property type="project" value="UniProtKB-KW"/>
</dbReference>
<evidence type="ECO:0000256" key="4">
    <source>
        <dbReference type="ARBA" id="ARBA00023125"/>
    </source>
</evidence>
<reference evidence="8 10" key="2">
    <citation type="submission" date="2016-11" db="EMBL/GenBank/DDBJ databases">
        <title>Genome sequencing of Amycolatopsis regifaucium.</title>
        <authorList>
            <person name="Mayilraj S."/>
            <person name="Kaur N."/>
        </authorList>
    </citation>
    <scope>NUCLEOTIDE SEQUENCE [LARGE SCALE GENOMIC DNA]</scope>
    <source>
        <strain evidence="8 10">GY080</strain>
    </source>
</reference>
<dbReference type="InterPro" id="IPR039425">
    <property type="entry name" value="RNA_pol_sigma-70-like"/>
</dbReference>
<comment type="caution">
    <text evidence="7">The sequence shown here is derived from an EMBL/GenBank/DDBJ whole genome shotgun (WGS) entry which is preliminary data.</text>
</comment>
<gene>
    <name evidence="8" type="ORF">ATP06_0211795</name>
    <name evidence="7" type="ORF">AVL48_21035</name>
</gene>
<dbReference type="InterPro" id="IPR007630">
    <property type="entry name" value="RNA_pol_sigma70_r4"/>
</dbReference>
<dbReference type="SUPFAM" id="SSF88946">
    <property type="entry name" value="Sigma2 domain of RNA polymerase sigma factors"/>
    <property type="match status" value="1"/>
</dbReference>
<dbReference type="InterPro" id="IPR014284">
    <property type="entry name" value="RNA_pol_sigma-70_dom"/>
</dbReference>
<sequence>MGDGDDFPVRRTSEGETWISPAGWDDLAKAAADGEPHGMDDLMAALSPWARQYAETRLRGRDLTYLEPADVAQEICLAVLVAVPGYGVRGGSFLFLLRAIAANKVADVFRKAARSRQVLTGELPEHPAVAADEPEQRALRTDLGVRLGRLLRMLPVSHREVLGMRVIGQLTSNETAAALGTTSSRVRVTKHRAISRLRACAQRQDALS</sequence>
<dbReference type="OrthoDB" id="3620030at2"/>
<dbReference type="Pfam" id="PF04545">
    <property type="entry name" value="Sigma70_r4"/>
    <property type="match status" value="1"/>
</dbReference>
<dbReference type="Gene3D" id="1.10.10.10">
    <property type="entry name" value="Winged helix-like DNA-binding domain superfamily/Winged helix DNA-binding domain"/>
    <property type="match status" value="1"/>
</dbReference>
<evidence type="ECO:0000256" key="5">
    <source>
        <dbReference type="ARBA" id="ARBA00023163"/>
    </source>
</evidence>
<accession>A0A154MSB8</accession>